<organism evidence="1 2">
    <name type="scientific">Hyphomonas polymorpha PS728</name>
    <dbReference type="NCBI Taxonomy" id="1280954"/>
    <lineage>
        <taxon>Bacteria</taxon>
        <taxon>Pseudomonadati</taxon>
        <taxon>Pseudomonadota</taxon>
        <taxon>Alphaproteobacteria</taxon>
        <taxon>Hyphomonadales</taxon>
        <taxon>Hyphomonadaceae</taxon>
        <taxon>Hyphomonas</taxon>
    </lineage>
</organism>
<dbReference type="Proteomes" id="UP000027100">
    <property type="component" value="Unassembled WGS sequence"/>
</dbReference>
<sequence>MPKPLFTSGEIARAIGDGRKELKRFYEGRVRTLIENGLLVPEDKTDGGHLRFTSDQVALAAIYSAMLDLGLTHGSPGKSFGCDASPFMAAQFALIVHQNGKRSNIDFSKAGPEEVLAYAAANPNALGRAIRGVTQGEWWALRIDLSRDDQTGEKRFLAVAYNMDDPPKDYLIPTRPSEMPAGSILLTLNPILLPLVADRSGAN</sequence>
<keyword evidence="2" id="KW-1185">Reference proteome</keyword>
<dbReference type="EMBL" id="ARYM01000034">
    <property type="protein sequence ID" value="KCZ96777.1"/>
    <property type="molecule type" value="Genomic_DNA"/>
</dbReference>
<proteinExistence type="predicted"/>
<comment type="caution">
    <text evidence="1">The sequence shown here is derived from an EMBL/GenBank/DDBJ whole genome shotgun (WGS) entry which is preliminary data.</text>
</comment>
<gene>
    <name evidence="1" type="ORF">HPO_18400</name>
</gene>
<evidence type="ECO:0000313" key="2">
    <source>
        <dbReference type="Proteomes" id="UP000027100"/>
    </source>
</evidence>
<accession>A0A062V4H3</accession>
<dbReference type="AlphaFoldDB" id="A0A062V4H3"/>
<dbReference type="STRING" id="1280954.HPO_18400"/>
<reference evidence="1 2" key="1">
    <citation type="journal article" date="2014" name="Antonie Van Leeuwenhoek">
        <title>Hyphomonas beringensis sp. nov. and Hyphomonas chukchiensis sp. nov., isolated from surface seawater of the Bering Sea and Chukchi Sea.</title>
        <authorList>
            <person name="Li C."/>
            <person name="Lai Q."/>
            <person name="Li G."/>
            <person name="Dong C."/>
            <person name="Wang J."/>
            <person name="Liao Y."/>
            <person name="Shao Z."/>
        </authorList>
    </citation>
    <scope>NUCLEOTIDE SEQUENCE [LARGE SCALE GENOMIC DNA]</scope>
    <source>
        <strain evidence="1 2">PS728</strain>
    </source>
</reference>
<dbReference type="PATRIC" id="fig|1280954.3.peg.3706"/>
<name>A0A062V4H3_9PROT</name>
<evidence type="ECO:0000313" key="1">
    <source>
        <dbReference type="EMBL" id="KCZ96777.1"/>
    </source>
</evidence>
<dbReference type="RefSeq" id="WP_035602266.1">
    <property type="nucleotide sequence ID" value="NZ_ARYM01000034.1"/>
</dbReference>
<protein>
    <submittedName>
        <fullName evidence="1">Uncharacterized protein</fullName>
    </submittedName>
</protein>